<dbReference type="InterPro" id="IPR051319">
    <property type="entry name" value="Oligoribo/pAp-PDE_c-di-AMP_PDE"/>
</dbReference>
<dbReference type="InterPro" id="IPR038763">
    <property type="entry name" value="DHH_sf"/>
</dbReference>
<dbReference type="Pfam" id="PF02272">
    <property type="entry name" value="DHHA1"/>
    <property type="match status" value="1"/>
</dbReference>
<dbReference type="Gene3D" id="3.10.310.30">
    <property type="match status" value="1"/>
</dbReference>
<feature type="domain" description="DHHA1" evidence="2">
    <location>
        <begin position="235"/>
        <end position="310"/>
    </location>
</feature>
<dbReference type="InterPro" id="IPR001667">
    <property type="entry name" value="DDH_dom"/>
</dbReference>
<accession>A0AAW7ZCS8</accession>
<organism evidence="3 4">
    <name type="scientific">Desulforamulus aquiferis</name>
    <dbReference type="NCBI Taxonomy" id="1397668"/>
    <lineage>
        <taxon>Bacteria</taxon>
        <taxon>Bacillati</taxon>
        <taxon>Bacillota</taxon>
        <taxon>Clostridia</taxon>
        <taxon>Eubacteriales</taxon>
        <taxon>Peptococcaceae</taxon>
        <taxon>Desulforamulus</taxon>
    </lineage>
</organism>
<dbReference type="RefSeq" id="WP_304542629.1">
    <property type="nucleotide sequence ID" value="NZ_JARPTC010000013.1"/>
</dbReference>
<proteinExistence type="predicted"/>
<evidence type="ECO:0000313" key="4">
    <source>
        <dbReference type="Proteomes" id="UP001172911"/>
    </source>
</evidence>
<dbReference type="InterPro" id="IPR003156">
    <property type="entry name" value="DHHA1_dom"/>
</dbReference>
<evidence type="ECO:0000313" key="3">
    <source>
        <dbReference type="EMBL" id="MDO7787489.1"/>
    </source>
</evidence>
<dbReference type="Pfam" id="PF01368">
    <property type="entry name" value="DHH"/>
    <property type="match status" value="1"/>
</dbReference>
<name>A0AAW7ZCS8_9FIRM</name>
<reference evidence="3" key="1">
    <citation type="journal article" date="2023" name="J. Hazard. Mater.">
        <title>Anaerobic biodegradation of pyrene and benzo[a]pyrene by a new sulfate-reducing Desulforamulus aquiferis strain DSA.</title>
        <authorList>
            <person name="Zhang Z."/>
            <person name="Sun J."/>
            <person name="Gong X."/>
            <person name="Wang C."/>
            <person name="Wang H."/>
        </authorList>
    </citation>
    <scope>NUCLEOTIDE SEQUENCE</scope>
    <source>
        <strain evidence="3">DSA</strain>
    </source>
</reference>
<feature type="domain" description="DDH" evidence="1">
    <location>
        <begin position="18"/>
        <end position="158"/>
    </location>
</feature>
<sequence length="323" mass="35107">MNSLSEVAEVIKKARRPLISGHVMPDGDSLGSILALGLGLQTLGQEVTMVSSDPVPDLYTFLPGAEQIVVGKVPPGNYDLFIALDCSVIDRLGKYVESVLNSEITTLVIDHHVNDNPFGHYNYVEPKSAATGQIVMDLLDLINIEIDNKLAINLYTAIVTDTGSFRYENTTPEVHVKASRLIDLGIPVSKLSNLIFGEQPVESIRLLQVALQSLEISKCGQIAWLSITQEQVQSVGAEDQHVDGLINYPRKIKGVEVAIVFKELNDGMVKVSLRSKYQVDVNLLAKKFGGGGHVRASGCTLKGGLDQAKKLVLTETQNLFRGC</sequence>
<dbReference type="AlphaFoldDB" id="A0AAW7ZCS8"/>
<dbReference type="EMBL" id="JARPTC010000013">
    <property type="protein sequence ID" value="MDO7787489.1"/>
    <property type="molecule type" value="Genomic_DNA"/>
</dbReference>
<reference evidence="3" key="2">
    <citation type="submission" date="2023-03" db="EMBL/GenBank/DDBJ databases">
        <authorList>
            <person name="Zhang Z."/>
        </authorList>
    </citation>
    <scope>NUCLEOTIDE SEQUENCE</scope>
    <source>
        <strain evidence="3">DSA</strain>
    </source>
</reference>
<keyword evidence="4" id="KW-1185">Reference proteome</keyword>
<evidence type="ECO:0000259" key="2">
    <source>
        <dbReference type="Pfam" id="PF02272"/>
    </source>
</evidence>
<dbReference type="PANTHER" id="PTHR47618">
    <property type="entry name" value="BIFUNCTIONAL OLIGORIBONUCLEASE AND PAP PHOSPHATASE NRNA"/>
    <property type="match status" value="1"/>
</dbReference>
<dbReference type="Gene3D" id="3.90.1640.10">
    <property type="entry name" value="inorganic pyrophosphatase (n-terminal core)"/>
    <property type="match status" value="1"/>
</dbReference>
<dbReference type="GO" id="GO:0003676">
    <property type="term" value="F:nucleic acid binding"/>
    <property type="evidence" value="ECO:0007669"/>
    <property type="project" value="InterPro"/>
</dbReference>
<dbReference type="PANTHER" id="PTHR47618:SF1">
    <property type="entry name" value="BIFUNCTIONAL OLIGORIBONUCLEASE AND PAP PHOSPHATASE NRNA"/>
    <property type="match status" value="1"/>
</dbReference>
<dbReference type="Proteomes" id="UP001172911">
    <property type="component" value="Unassembled WGS sequence"/>
</dbReference>
<evidence type="ECO:0000259" key="1">
    <source>
        <dbReference type="Pfam" id="PF01368"/>
    </source>
</evidence>
<gene>
    <name evidence="3" type="ORF">P6N53_09685</name>
</gene>
<dbReference type="SUPFAM" id="SSF64182">
    <property type="entry name" value="DHH phosphoesterases"/>
    <property type="match status" value="1"/>
</dbReference>
<protein>
    <submittedName>
        <fullName evidence="3">Bifunctional oligoribonuclease/PAP phosphatase NrnA</fullName>
    </submittedName>
</protein>
<comment type="caution">
    <text evidence="3">The sequence shown here is derived from an EMBL/GenBank/DDBJ whole genome shotgun (WGS) entry which is preliminary data.</text>
</comment>